<dbReference type="CDD" id="cd05251">
    <property type="entry name" value="NmrA_like_SDR_a"/>
    <property type="match status" value="1"/>
</dbReference>
<accession>W9XS95</accession>
<dbReference type="RefSeq" id="XP_007725794.1">
    <property type="nucleotide sequence ID" value="XM_007727604.1"/>
</dbReference>
<dbReference type="EMBL" id="AMWN01000006">
    <property type="protein sequence ID" value="EXJ83108.1"/>
    <property type="molecule type" value="Genomic_DNA"/>
</dbReference>
<reference evidence="4 5" key="1">
    <citation type="submission" date="2013-03" db="EMBL/GenBank/DDBJ databases">
        <title>The Genome Sequence of Capronia coronata CBS 617.96.</title>
        <authorList>
            <consortium name="The Broad Institute Genomics Platform"/>
            <person name="Cuomo C."/>
            <person name="de Hoog S."/>
            <person name="Gorbushina A."/>
            <person name="Walker B."/>
            <person name="Young S.K."/>
            <person name="Zeng Q."/>
            <person name="Gargeya S."/>
            <person name="Fitzgerald M."/>
            <person name="Haas B."/>
            <person name="Abouelleil A."/>
            <person name="Allen A.W."/>
            <person name="Alvarado L."/>
            <person name="Arachchi H.M."/>
            <person name="Berlin A.M."/>
            <person name="Chapman S.B."/>
            <person name="Gainer-Dewar J."/>
            <person name="Goldberg J."/>
            <person name="Griggs A."/>
            <person name="Gujja S."/>
            <person name="Hansen M."/>
            <person name="Howarth C."/>
            <person name="Imamovic A."/>
            <person name="Ireland A."/>
            <person name="Larimer J."/>
            <person name="McCowan C."/>
            <person name="Murphy C."/>
            <person name="Pearson M."/>
            <person name="Poon T.W."/>
            <person name="Priest M."/>
            <person name="Roberts A."/>
            <person name="Saif S."/>
            <person name="Shea T."/>
            <person name="Sisk P."/>
            <person name="Sykes S."/>
            <person name="Wortman J."/>
            <person name="Nusbaum C."/>
            <person name="Birren B."/>
        </authorList>
    </citation>
    <scope>NUCLEOTIDE SEQUENCE [LARGE SCALE GENOMIC DNA]</scope>
    <source>
        <strain evidence="4 5">CBS 617.96</strain>
    </source>
</reference>
<sequence>MANIIAVFGATGAQGGGVVTELLKDKGWSVRALTRNVNSPRARALRSQGAEVAFADLEDPSTLPKAIEGSHAVFGVTDYWQYVANHGNVEAGNIETRQGIGLLGALARSPTLQHFIWSTLPGAIATSPNDIQVPHMDSKNRVDKYLEQHYPDLLAKTTFLRVAWYAENLAWHDFFKPQKYNPGGQYIFVQPCAPTTVIPMAGHVRKNTGTFVKAVLSHPEKSLPAKTAVVSLGFALSYPQLLEIWKKVTGKKVTFLSCTKEAFASLYGDAGLELALQYEFMEKMGEKMMDHPDIVEPSDLGITQLVGIEETLKELEGSWD</sequence>
<dbReference type="InterPro" id="IPR036291">
    <property type="entry name" value="NAD(P)-bd_dom_sf"/>
</dbReference>
<keyword evidence="2" id="KW-0521">NADP</keyword>
<gene>
    <name evidence="4" type="ORF">A1O1_06726</name>
</gene>
<dbReference type="Proteomes" id="UP000019484">
    <property type="component" value="Unassembled WGS sequence"/>
</dbReference>
<evidence type="ECO:0000313" key="4">
    <source>
        <dbReference type="EMBL" id="EXJ83108.1"/>
    </source>
</evidence>
<protein>
    <recommendedName>
        <fullName evidence="3">NmrA-like domain-containing protein</fullName>
    </recommendedName>
</protein>
<dbReference type="STRING" id="1182541.W9XS95"/>
<dbReference type="Gene3D" id="3.90.25.10">
    <property type="entry name" value="UDP-galactose 4-epimerase, domain 1"/>
    <property type="match status" value="1"/>
</dbReference>
<dbReference type="Gene3D" id="3.40.50.720">
    <property type="entry name" value="NAD(P)-binding Rossmann-like Domain"/>
    <property type="match status" value="1"/>
</dbReference>
<dbReference type="SUPFAM" id="SSF51735">
    <property type="entry name" value="NAD(P)-binding Rossmann-fold domains"/>
    <property type="match status" value="1"/>
</dbReference>
<dbReference type="InterPro" id="IPR008030">
    <property type="entry name" value="NmrA-like"/>
</dbReference>
<proteinExistence type="inferred from homology"/>
<dbReference type="GO" id="GO:0005634">
    <property type="term" value="C:nucleus"/>
    <property type="evidence" value="ECO:0007669"/>
    <property type="project" value="TreeGrafter"/>
</dbReference>
<dbReference type="eggNOG" id="KOG4169">
    <property type="taxonomic scope" value="Eukaryota"/>
</dbReference>
<evidence type="ECO:0000256" key="1">
    <source>
        <dbReference type="ARBA" id="ARBA00006328"/>
    </source>
</evidence>
<organism evidence="4 5">
    <name type="scientific">Capronia coronata CBS 617.96</name>
    <dbReference type="NCBI Taxonomy" id="1182541"/>
    <lineage>
        <taxon>Eukaryota</taxon>
        <taxon>Fungi</taxon>
        <taxon>Dikarya</taxon>
        <taxon>Ascomycota</taxon>
        <taxon>Pezizomycotina</taxon>
        <taxon>Eurotiomycetes</taxon>
        <taxon>Chaetothyriomycetidae</taxon>
        <taxon>Chaetothyriales</taxon>
        <taxon>Herpotrichiellaceae</taxon>
        <taxon>Capronia</taxon>
    </lineage>
</organism>
<name>W9XS95_9EURO</name>
<feature type="domain" description="NmrA-like" evidence="3">
    <location>
        <begin position="3"/>
        <end position="291"/>
    </location>
</feature>
<dbReference type="OrthoDB" id="3358371at2759"/>
<evidence type="ECO:0000313" key="5">
    <source>
        <dbReference type="Proteomes" id="UP000019484"/>
    </source>
</evidence>
<dbReference type="GeneID" id="19161593"/>
<dbReference type="InterPro" id="IPR051164">
    <property type="entry name" value="NmrA-like_oxidored"/>
</dbReference>
<dbReference type="PANTHER" id="PTHR42748">
    <property type="entry name" value="NITROGEN METABOLITE REPRESSION PROTEIN NMRA FAMILY MEMBER"/>
    <property type="match status" value="1"/>
</dbReference>
<dbReference type="AlphaFoldDB" id="W9XS95"/>
<evidence type="ECO:0000259" key="3">
    <source>
        <dbReference type="Pfam" id="PF05368"/>
    </source>
</evidence>
<dbReference type="PANTHER" id="PTHR42748:SF28">
    <property type="entry name" value="NMRA-LIKE DOMAIN-CONTAINING PROTEIN"/>
    <property type="match status" value="1"/>
</dbReference>
<keyword evidence="5" id="KW-1185">Reference proteome</keyword>
<dbReference type="Pfam" id="PF05368">
    <property type="entry name" value="NmrA"/>
    <property type="match status" value="1"/>
</dbReference>
<comment type="similarity">
    <text evidence="1">Belongs to the NmrA-type oxidoreductase family.</text>
</comment>
<evidence type="ECO:0000256" key="2">
    <source>
        <dbReference type="ARBA" id="ARBA00022857"/>
    </source>
</evidence>
<comment type="caution">
    <text evidence="4">The sequence shown here is derived from an EMBL/GenBank/DDBJ whole genome shotgun (WGS) entry which is preliminary data.</text>
</comment>
<dbReference type="HOGENOM" id="CLU_007383_8_6_1"/>